<name>A0A133U3W2_9EURY</name>
<evidence type="ECO:0000313" key="2">
    <source>
        <dbReference type="Proteomes" id="UP000070589"/>
    </source>
</evidence>
<dbReference type="AlphaFoldDB" id="A0A133U3W2"/>
<dbReference type="PATRIC" id="fig|1698261.3.peg.1047"/>
<dbReference type="Proteomes" id="UP000070589">
    <property type="component" value="Unassembled WGS sequence"/>
</dbReference>
<proteinExistence type="predicted"/>
<organism evidence="1 2">
    <name type="scientific">candidate division MSBL1 archaeon SCGC-AAA259D14</name>
    <dbReference type="NCBI Taxonomy" id="1698261"/>
    <lineage>
        <taxon>Archaea</taxon>
        <taxon>Methanobacteriati</taxon>
        <taxon>Methanobacteriota</taxon>
        <taxon>candidate division MSBL1</taxon>
    </lineage>
</organism>
<evidence type="ECO:0000313" key="1">
    <source>
        <dbReference type="EMBL" id="KXA88877.1"/>
    </source>
</evidence>
<keyword evidence="2" id="KW-1185">Reference proteome</keyword>
<protein>
    <submittedName>
        <fullName evidence="1">Uncharacterized protein</fullName>
    </submittedName>
</protein>
<gene>
    <name evidence="1" type="ORF">AKJ62_04275</name>
</gene>
<sequence>MPPENAPIEGGLDLREANVVDVEIEKLNGSYKFDVTLYHDDDDEDGYANWWQVETLGGEELGRRDLAHAHGTQEFTRSQTIEIPQEAKYVVVRGHDQIHGYGGQVIIVNLRTSQSEKIDQGSEKQDFSDYS</sequence>
<accession>A0A133U3W2</accession>
<dbReference type="EMBL" id="LHXL01000073">
    <property type="protein sequence ID" value="KXA88877.1"/>
    <property type="molecule type" value="Genomic_DNA"/>
</dbReference>
<reference evidence="1 2" key="1">
    <citation type="journal article" date="2016" name="Sci. Rep.">
        <title>Metabolic traits of an uncultured archaeal lineage -MSBL1- from brine pools of the Red Sea.</title>
        <authorList>
            <person name="Mwirichia R."/>
            <person name="Alam I."/>
            <person name="Rashid M."/>
            <person name="Vinu M."/>
            <person name="Ba-Alawi W."/>
            <person name="Anthony Kamau A."/>
            <person name="Kamanda Ngugi D."/>
            <person name="Goker M."/>
            <person name="Klenk H.P."/>
            <person name="Bajic V."/>
            <person name="Stingl U."/>
        </authorList>
    </citation>
    <scope>NUCLEOTIDE SEQUENCE [LARGE SCALE GENOMIC DNA]</scope>
    <source>
        <strain evidence="1">SCGC-AAA259D14</strain>
    </source>
</reference>
<comment type="caution">
    <text evidence="1">The sequence shown here is derived from an EMBL/GenBank/DDBJ whole genome shotgun (WGS) entry which is preliminary data.</text>
</comment>